<keyword evidence="10 15" id="KW-0067">ATP-binding</keyword>
<proteinExistence type="predicted"/>
<dbReference type="PANTHER" id="PTHR43289">
    <property type="entry name" value="MITOGEN-ACTIVATED PROTEIN KINASE KINASE KINASE 20-RELATED"/>
    <property type="match status" value="1"/>
</dbReference>
<evidence type="ECO:0000256" key="11">
    <source>
        <dbReference type="ARBA" id="ARBA00022989"/>
    </source>
</evidence>
<feature type="transmembrane region" description="Helical" evidence="17">
    <location>
        <begin position="445"/>
        <end position="465"/>
    </location>
</feature>
<organism evidence="19 20">
    <name type="scientific">Mycobacterium gordonae</name>
    <dbReference type="NCBI Taxonomy" id="1778"/>
    <lineage>
        <taxon>Bacteria</taxon>
        <taxon>Bacillati</taxon>
        <taxon>Actinomycetota</taxon>
        <taxon>Actinomycetes</taxon>
        <taxon>Mycobacteriales</taxon>
        <taxon>Mycobacteriaceae</taxon>
        <taxon>Mycobacterium</taxon>
    </lineage>
</organism>
<evidence type="ECO:0000256" key="7">
    <source>
        <dbReference type="ARBA" id="ARBA00022692"/>
    </source>
</evidence>
<evidence type="ECO:0000256" key="13">
    <source>
        <dbReference type="ARBA" id="ARBA00047899"/>
    </source>
</evidence>
<feature type="transmembrane region" description="Helical" evidence="17">
    <location>
        <begin position="389"/>
        <end position="408"/>
    </location>
</feature>
<dbReference type="EMBL" id="MAEM01000316">
    <property type="protein sequence ID" value="OBS01136.1"/>
    <property type="molecule type" value="Genomic_DNA"/>
</dbReference>
<feature type="transmembrane region" description="Helical" evidence="17">
    <location>
        <begin position="658"/>
        <end position="677"/>
    </location>
</feature>
<comment type="catalytic activity">
    <reaction evidence="14">
        <text>L-seryl-[protein] + ATP = O-phospho-L-seryl-[protein] + ADP + H(+)</text>
        <dbReference type="Rhea" id="RHEA:17989"/>
        <dbReference type="Rhea" id="RHEA-COMP:9863"/>
        <dbReference type="Rhea" id="RHEA-COMP:11604"/>
        <dbReference type="ChEBI" id="CHEBI:15378"/>
        <dbReference type="ChEBI" id="CHEBI:29999"/>
        <dbReference type="ChEBI" id="CHEBI:30616"/>
        <dbReference type="ChEBI" id="CHEBI:83421"/>
        <dbReference type="ChEBI" id="CHEBI:456216"/>
        <dbReference type="EC" id="2.7.11.1"/>
    </reaction>
</comment>
<dbReference type="PROSITE" id="PS50011">
    <property type="entry name" value="PROTEIN_KINASE_DOM"/>
    <property type="match status" value="1"/>
</dbReference>
<feature type="transmembrane region" description="Helical" evidence="17">
    <location>
        <begin position="414"/>
        <end position="433"/>
    </location>
</feature>
<feature type="transmembrane region" description="Helical" evidence="17">
    <location>
        <begin position="604"/>
        <end position="621"/>
    </location>
</feature>
<evidence type="ECO:0000256" key="14">
    <source>
        <dbReference type="ARBA" id="ARBA00048679"/>
    </source>
</evidence>
<feature type="transmembrane region" description="Helical" evidence="17">
    <location>
        <begin position="633"/>
        <end position="652"/>
    </location>
</feature>
<feature type="transmembrane region" description="Helical" evidence="17">
    <location>
        <begin position="511"/>
        <end position="531"/>
    </location>
</feature>
<keyword evidence="7 17" id="KW-0812">Transmembrane</keyword>
<dbReference type="PROSITE" id="PS00107">
    <property type="entry name" value="PROTEIN_KINASE_ATP"/>
    <property type="match status" value="1"/>
</dbReference>
<comment type="caution">
    <text evidence="19">The sequence shown here is derived from an EMBL/GenBank/DDBJ whole genome shotgun (WGS) entry which is preliminary data.</text>
</comment>
<dbReference type="Gene3D" id="3.30.200.20">
    <property type="entry name" value="Phosphorylase Kinase, domain 1"/>
    <property type="match status" value="1"/>
</dbReference>
<evidence type="ECO:0000256" key="5">
    <source>
        <dbReference type="ARBA" id="ARBA00022553"/>
    </source>
</evidence>
<evidence type="ECO:0000256" key="12">
    <source>
        <dbReference type="ARBA" id="ARBA00023136"/>
    </source>
</evidence>
<reference evidence="19 20" key="1">
    <citation type="submission" date="2016-06" db="EMBL/GenBank/DDBJ databases">
        <authorList>
            <person name="Kjaerup R.B."/>
            <person name="Dalgaard T.S."/>
            <person name="Juul-Madsen H.R."/>
        </authorList>
    </citation>
    <scope>NUCLEOTIDE SEQUENCE [LARGE SCALE GENOMIC DNA]</scope>
    <source>
        <strain evidence="19 20">1245752.6</strain>
    </source>
</reference>
<keyword evidence="11 17" id="KW-1133">Transmembrane helix</keyword>
<comment type="subcellular location">
    <subcellularLocation>
        <location evidence="1">Cell membrane</location>
        <topology evidence="1">Single-pass membrane protein</topology>
    </subcellularLocation>
</comment>
<feature type="transmembrane region" description="Helical" evidence="17">
    <location>
        <begin position="358"/>
        <end position="377"/>
    </location>
</feature>
<dbReference type="EC" id="2.7.11.1" evidence="2"/>
<dbReference type="InterPro" id="IPR000719">
    <property type="entry name" value="Prot_kinase_dom"/>
</dbReference>
<feature type="transmembrane region" description="Helical" evidence="17">
    <location>
        <begin position="471"/>
        <end position="490"/>
    </location>
</feature>
<dbReference type="SMART" id="SM00220">
    <property type="entry name" value="S_TKc"/>
    <property type="match status" value="1"/>
</dbReference>
<feature type="binding site" evidence="15">
    <location>
        <position position="38"/>
    </location>
    <ligand>
        <name>ATP</name>
        <dbReference type="ChEBI" id="CHEBI:30616"/>
    </ligand>
</feature>
<feature type="region of interest" description="Disordered" evidence="16">
    <location>
        <begin position="269"/>
        <end position="290"/>
    </location>
</feature>
<keyword evidence="12 17" id="KW-0472">Membrane</keyword>
<evidence type="ECO:0000256" key="1">
    <source>
        <dbReference type="ARBA" id="ARBA00004162"/>
    </source>
</evidence>
<dbReference type="RefSeq" id="WP_065134546.1">
    <property type="nucleotide sequence ID" value="NZ_MAEM01000316.1"/>
</dbReference>
<feature type="transmembrane region" description="Helical" evidence="17">
    <location>
        <begin position="581"/>
        <end position="598"/>
    </location>
</feature>
<keyword evidence="6" id="KW-0808">Transferase</keyword>
<dbReference type="GO" id="GO:0005524">
    <property type="term" value="F:ATP binding"/>
    <property type="evidence" value="ECO:0007669"/>
    <property type="project" value="UniProtKB-UniRule"/>
</dbReference>
<protein>
    <recommendedName>
        <fullName evidence="2">non-specific serine/threonine protein kinase</fullName>
        <ecNumber evidence="2">2.7.11.1</ecNumber>
    </recommendedName>
</protein>
<feature type="transmembrane region" description="Helical" evidence="17">
    <location>
        <begin position="324"/>
        <end position="346"/>
    </location>
</feature>
<dbReference type="GO" id="GO:0005886">
    <property type="term" value="C:plasma membrane"/>
    <property type="evidence" value="ECO:0007669"/>
    <property type="project" value="UniProtKB-SubCell"/>
</dbReference>
<evidence type="ECO:0000313" key="19">
    <source>
        <dbReference type="EMBL" id="OBS01136.1"/>
    </source>
</evidence>
<feature type="compositionally biased region" description="Pro residues" evidence="16">
    <location>
        <begin position="273"/>
        <end position="287"/>
    </location>
</feature>
<evidence type="ECO:0000256" key="10">
    <source>
        <dbReference type="ARBA" id="ARBA00022840"/>
    </source>
</evidence>
<feature type="transmembrane region" description="Helical" evidence="17">
    <location>
        <begin position="551"/>
        <end position="569"/>
    </location>
</feature>
<gene>
    <name evidence="19" type="ORF">A9W98_21380</name>
</gene>
<dbReference type="FunFam" id="3.30.200.20:FF:000035">
    <property type="entry name" value="Serine/threonine protein kinase Stk1"/>
    <property type="match status" value="1"/>
</dbReference>
<keyword evidence="3" id="KW-1003">Cell membrane</keyword>
<evidence type="ECO:0000256" key="17">
    <source>
        <dbReference type="SAM" id="Phobius"/>
    </source>
</evidence>
<dbReference type="InterPro" id="IPR017441">
    <property type="entry name" value="Protein_kinase_ATP_BS"/>
</dbReference>
<evidence type="ECO:0000256" key="6">
    <source>
        <dbReference type="ARBA" id="ARBA00022679"/>
    </source>
</evidence>
<evidence type="ECO:0000256" key="8">
    <source>
        <dbReference type="ARBA" id="ARBA00022741"/>
    </source>
</evidence>
<evidence type="ECO:0000256" key="3">
    <source>
        <dbReference type="ARBA" id="ARBA00022475"/>
    </source>
</evidence>
<evidence type="ECO:0000259" key="18">
    <source>
        <dbReference type="PROSITE" id="PS50011"/>
    </source>
</evidence>
<dbReference type="Pfam" id="PF00069">
    <property type="entry name" value="Pkinase"/>
    <property type="match status" value="1"/>
</dbReference>
<dbReference type="GO" id="GO:0004674">
    <property type="term" value="F:protein serine/threonine kinase activity"/>
    <property type="evidence" value="ECO:0007669"/>
    <property type="project" value="UniProtKB-KW"/>
</dbReference>
<dbReference type="InterPro" id="IPR011009">
    <property type="entry name" value="Kinase-like_dom_sf"/>
</dbReference>
<dbReference type="AlphaFoldDB" id="A0A1A6BFV0"/>
<keyword evidence="8 15" id="KW-0547">Nucleotide-binding</keyword>
<dbReference type="GO" id="GO:0045717">
    <property type="term" value="P:negative regulation of fatty acid biosynthetic process"/>
    <property type="evidence" value="ECO:0007669"/>
    <property type="project" value="UniProtKB-ARBA"/>
</dbReference>
<evidence type="ECO:0000256" key="4">
    <source>
        <dbReference type="ARBA" id="ARBA00022527"/>
    </source>
</evidence>
<dbReference type="PANTHER" id="PTHR43289:SF6">
    <property type="entry name" value="SERINE_THREONINE-PROTEIN KINASE NEKL-3"/>
    <property type="match status" value="1"/>
</dbReference>
<dbReference type="OrthoDB" id="9762169at2"/>
<keyword evidence="9" id="KW-0418">Kinase</keyword>
<evidence type="ECO:0000256" key="9">
    <source>
        <dbReference type="ARBA" id="ARBA00022777"/>
    </source>
</evidence>
<sequence length="693" mass="72621">MEEVAFGRYRLLELIGEGGMGQVFKAHDTLIGRDVAIKVLPAEMAAMPGYRERFRREAQIAARLTEPHIIPIHDTGEIDGRLYLVMPVIEGVDVQTLLAREGPMAPPRAVRVIQQLAAALNVAHRNRLVHRDIKPSNALMTADEHVYLIDFGIAHDTAATRMTQTGMMVGTLAYMAPERFLTGTADARADVYALTCLLYECLTGSRPFPGDSMEQQIAGHLTMDPPRPSRVNAALPAEFDVVIARGMAKQPEQRYQMAGELADAAHNVLSGAPAPPRPPTPPPPVGPVAPTMPGTQHDANAPTQQAATLVAPAPAEPAIGTGRFACALCGVILASLATAILLVPWWEAAFKRPYERVPSVLMWLALAGLIPGIALLVSGRGRARADRTIAGSGLVALASGTFLARVFYAQVPVAIPVLLAVVAALLLLVPVYLRPTPALARGYLYSGSYVSALALIDWICIPLGAVHLGSLSLVIGTALGLLLLSAGAVARGWAQRRAPQPAASSVSAGRFAVVVGGVVGLAVAIAGLFVRRAGSLSISYYPSEDRSYAGTLVWLAMLGAIPGIALLVLGRGRARPDQTMTGCALLTLALSAPLWGQVAPVAGIYYLIAVVGLVLILISVFAKPDPALARGCLFCGTGGLGLGIIGGFYLYLPERWGAIAAVGAILVIAGAIARGMARAGSPARTRAAGPGKW</sequence>
<evidence type="ECO:0000256" key="15">
    <source>
        <dbReference type="PROSITE-ProRule" id="PRU10141"/>
    </source>
</evidence>
<feature type="domain" description="Protein kinase" evidence="18">
    <location>
        <begin position="9"/>
        <end position="269"/>
    </location>
</feature>
<evidence type="ECO:0000313" key="20">
    <source>
        <dbReference type="Proteomes" id="UP000093757"/>
    </source>
</evidence>
<evidence type="ECO:0000256" key="16">
    <source>
        <dbReference type="SAM" id="MobiDB-lite"/>
    </source>
</evidence>
<dbReference type="FunFam" id="1.10.510.10:FF:000021">
    <property type="entry name" value="Serine/threonine protein kinase"/>
    <property type="match status" value="1"/>
</dbReference>
<dbReference type="SUPFAM" id="SSF56112">
    <property type="entry name" value="Protein kinase-like (PK-like)"/>
    <property type="match status" value="1"/>
</dbReference>
<keyword evidence="4" id="KW-0723">Serine/threonine-protein kinase</keyword>
<dbReference type="CDD" id="cd14014">
    <property type="entry name" value="STKc_PknB_like"/>
    <property type="match status" value="1"/>
</dbReference>
<comment type="catalytic activity">
    <reaction evidence="13">
        <text>L-threonyl-[protein] + ATP = O-phospho-L-threonyl-[protein] + ADP + H(+)</text>
        <dbReference type="Rhea" id="RHEA:46608"/>
        <dbReference type="Rhea" id="RHEA-COMP:11060"/>
        <dbReference type="Rhea" id="RHEA-COMP:11605"/>
        <dbReference type="ChEBI" id="CHEBI:15378"/>
        <dbReference type="ChEBI" id="CHEBI:30013"/>
        <dbReference type="ChEBI" id="CHEBI:30616"/>
        <dbReference type="ChEBI" id="CHEBI:61977"/>
        <dbReference type="ChEBI" id="CHEBI:456216"/>
        <dbReference type="EC" id="2.7.11.1"/>
    </reaction>
</comment>
<name>A0A1A6BFV0_MYCGO</name>
<dbReference type="Proteomes" id="UP000093757">
    <property type="component" value="Unassembled WGS sequence"/>
</dbReference>
<evidence type="ECO:0000256" key="2">
    <source>
        <dbReference type="ARBA" id="ARBA00012513"/>
    </source>
</evidence>
<accession>A0A1A6BFV0</accession>
<dbReference type="Gene3D" id="1.10.510.10">
    <property type="entry name" value="Transferase(Phosphotransferase) domain 1"/>
    <property type="match status" value="1"/>
</dbReference>
<keyword evidence="5" id="KW-0597">Phosphoprotein</keyword>